<dbReference type="GO" id="GO:0003676">
    <property type="term" value="F:nucleic acid binding"/>
    <property type="evidence" value="ECO:0007669"/>
    <property type="project" value="InterPro"/>
</dbReference>
<dbReference type="InterPro" id="IPR004524">
    <property type="entry name" value="Asp-tRNA-ligase_1"/>
</dbReference>
<dbReference type="NCBIfam" id="TIGR00459">
    <property type="entry name" value="aspS_bact"/>
    <property type="match status" value="1"/>
</dbReference>
<evidence type="ECO:0000256" key="6">
    <source>
        <dbReference type="ARBA" id="ARBA00023146"/>
    </source>
</evidence>
<dbReference type="Pfam" id="PF02938">
    <property type="entry name" value="GAD"/>
    <property type="match status" value="1"/>
</dbReference>
<feature type="site" description="Important for tRNA non-discrimination" evidence="7">
    <location>
        <position position="39"/>
    </location>
</feature>
<feature type="binding site" evidence="7">
    <location>
        <position position="229"/>
    </location>
    <ligand>
        <name>L-aspartate</name>
        <dbReference type="ChEBI" id="CHEBI:29991"/>
    </ligand>
</feature>
<dbReference type="InterPro" id="IPR012340">
    <property type="entry name" value="NA-bd_OB-fold"/>
</dbReference>
<dbReference type="PANTHER" id="PTHR22594">
    <property type="entry name" value="ASPARTYL/LYSYL-TRNA SYNTHETASE"/>
    <property type="match status" value="1"/>
</dbReference>
<dbReference type="GO" id="GO:0005737">
    <property type="term" value="C:cytoplasm"/>
    <property type="evidence" value="ECO:0007669"/>
    <property type="project" value="UniProtKB-SubCell"/>
</dbReference>
<keyword evidence="4 7" id="KW-0067">ATP-binding</keyword>
<comment type="subunit">
    <text evidence="7">Homodimer.</text>
</comment>
<gene>
    <name evidence="7 9" type="primary">aspS</name>
    <name evidence="9" type="ORF">FAK_10530</name>
</gene>
<dbReference type="Pfam" id="PF00152">
    <property type="entry name" value="tRNA-synt_2"/>
    <property type="match status" value="1"/>
</dbReference>
<dbReference type="NCBIfam" id="NF001750">
    <property type="entry name" value="PRK00476.1"/>
    <property type="match status" value="1"/>
</dbReference>
<dbReference type="InterPro" id="IPR029351">
    <property type="entry name" value="GAD_dom"/>
</dbReference>
<evidence type="ECO:0000256" key="5">
    <source>
        <dbReference type="ARBA" id="ARBA00022917"/>
    </source>
</evidence>
<dbReference type="PRINTS" id="PR01042">
    <property type="entry name" value="TRNASYNTHASP"/>
</dbReference>
<evidence type="ECO:0000259" key="8">
    <source>
        <dbReference type="PROSITE" id="PS50862"/>
    </source>
</evidence>
<dbReference type="InterPro" id="IPR004364">
    <property type="entry name" value="Aa-tRNA-synt_II"/>
</dbReference>
<dbReference type="KEGG" id="dmp:FAK_10530"/>
<feature type="binding site" evidence="7">
    <location>
        <position position="183"/>
    </location>
    <ligand>
        <name>L-aspartate</name>
        <dbReference type="ChEBI" id="CHEBI:29991"/>
    </ligand>
</feature>
<evidence type="ECO:0000313" key="9">
    <source>
        <dbReference type="EMBL" id="BEQ13987.1"/>
    </source>
</evidence>
<dbReference type="InterPro" id="IPR004365">
    <property type="entry name" value="NA-bd_OB_tRNA"/>
</dbReference>
<comment type="function">
    <text evidence="7">Aspartyl-tRNA synthetase with relaxed tRNA specificity since it is able to aspartylate not only its cognate tRNA(Asp) but also tRNA(Asn). Reaction proceeds in two steps: L-aspartate is first activated by ATP to form Asp-AMP and then transferred to the acceptor end of tRNA(Asp/Asn).</text>
</comment>
<protein>
    <recommendedName>
        <fullName evidence="7">Aspartate--tRNA(Asp/Asn) ligase</fullName>
        <ecNumber evidence="7">6.1.1.23</ecNumber>
    </recommendedName>
    <alternativeName>
        <fullName evidence="7">Aspartyl-tRNA synthetase</fullName>
        <shortName evidence="7">AspRS</shortName>
    </alternativeName>
    <alternativeName>
        <fullName evidence="7">Non-discriminating aspartyl-tRNA synthetase</fullName>
        <shortName evidence="7">ND-AspRS</shortName>
    </alternativeName>
</protein>
<comment type="similarity">
    <text evidence="1 7">Belongs to the class-II aminoacyl-tRNA synthetase family. Type 1 subfamily.</text>
</comment>
<dbReference type="HAMAP" id="MF_00044">
    <property type="entry name" value="Asp_tRNA_synth_type1"/>
    <property type="match status" value="1"/>
</dbReference>
<evidence type="ECO:0000313" key="10">
    <source>
        <dbReference type="Proteomes" id="UP001366166"/>
    </source>
</evidence>
<dbReference type="PROSITE" id="PS50862">
    <property type="entry name" value="AA_TRNA_LIGASE_II"/>
    <property type="match status" value="1"/>
</dbReference>
<evidence type="ECO:0000256" key="7">
    <source>
        <dbReference type="HAMAP-Rule" id="MF_00044"/>
    </source>
</evidence>
<comment type="catalytic activity">
    <reaction evidence="7">
        <text>tRNA(Asx) + L-aspartate + ATP = L-aspartyl-tRNA(Asx) + AMP + diphosphate</text>
        <dbReference type="Rhea" id="RHEA:18349"/>
        <dbReference type="Rhea" id="RHEA-COMP:9710"/>
        <dbReference type="Rhea" id="RHEA-COMP:9711"/>
        <dbReference type="ChEBI" id="CHEBI:29991"/>
        <dbReference type="ChEBI" id="CHEBI:30616"/>
        <dbReference type="ChEBI" id="CHEBI:33019"/>
        <dbReference type="ChEBI" id="CHEBI:78442"/>
        <dbReference type="ChEBI" id="CHEBI:78516"/>
        <dbReference type="ChEBI" id="CHEBI:456215"/>
        <dbReference type="EC" id="6.1.1.23"/>
    </reaction>
</comment>
<dbReference type="GO" id="GO:0006422">
    <property type="term" value="P:aspartyl-tRNA aminoacylation"/>
    <property type="evidence" value="ECO:0007669"/>
    <property type="project" value="UniProtKB-UniRule"/>
</dbReference>
<dbReference type="CDD" id="cd04317">
    <property type="entry name" value="EcAspRS_like_N"/>
    <property type="match status" value="1"/>
</dbReference>
<feature type="binding site" evidence="7">
    <location>
        <position position="498"/>
    </location>
    <ligand>
        <name>L-aspartate</name>
        <dbReference type="ChEBI" id="CHEBI:29991"/>
    </ligand>
</feature>
<dbReference type="GO" id="GO:0005524">
    <property type="term" value="F:ATP binding"/>
    <property type="evidence" value="ECO:0007669"/>
    <property type="project" value="UniProtKB-UniRule"/>
</dbReference>
<dbReference type="SUPFAM" id="SSF55681">
    <property type="entry name" value="Class II aaRS and biotin synthetases"/>
    <property type="match status" value="1"/>
</dbReference>
<dbReference type="GO" id="GO:0004815">
    <property type="term" value="F:aspartate-tRNA ligase activity"/>
    <property type="evidence" value="ECO:0007669"/>
    <property type="project" value="UniProtKB-UniRule"/>
</dbReference>
<feature type="binding site" evidence="7">
    <location>
        <position position="491"/>
    </location>
    <ligand>
        <name>ATP</name>
        <dbReference type="ChEBI" id="CHEBI:30616"/>
    </ligand>
</feature>
<dbReference type="RefSeq" id="WP_338605714.1">
    <property type="nucleotide sequence ID" value="NZ_AP028679.1"/>
</dbReference>
<proteinExistence type="inferred from homology"/>
<evidence type="ECO:0000256" key="1">
    <source>
        <dbReference type="ARBA" id="ARBA00006303"/>
    </source>
</evidence>
<dbReference type="InterPro" id="IPR047089">
    <property type="entry name" value="Asp-tRNA-ligase_1_N"/>
</dbReference>
<evidence type="ECO:0000256" key="4">
    <source>
        <dbReference type="ARBA" id="ARBA00022840"/>
    </source>
</evidence>
<dbReference type="Pfam" id="PF01336">
    <property type="entry name" value="tRNA_anti-codon"/>
    <property type="match status" value="1"/>
</dbReference>
<organism evidence="9 10">
    <name type="scientific">Desulfoferula mesophila</name>
    <dbReference type="NCBI Taxonomy" id="3058419"/>
    <lineage>
        <taxon>Bacteria</taxon>
        <taxon>Pseudomonadati</taxon>
        <taxon>Thermodesulfobacteriota</taxon>
        <taxon>Desulfarculia</taxon>
        <taxon>Desulfarculales</taxon>
        <taxon>Desulfarculaceae</taxon>
        <taxon>Desulfoferula</taxon>
    </lineage>
</organism>
<comment type="subcellular location">
    <subcellularLocation>
        <location evidence="7">Cytoplasm</location>
    </subcellularLocation>
</comment>
<feature type="binding site" evidence="7">
    <location>
        <begin position="543"/>
        <end position="546"/>
    </location>
    <ligand>
        <name>ATP</name>
        <dbReference type="ChEBI" id="CHEBI:30616"/>
    </ligand>
</feature>
<reference evidence="10" key="1">
    <citation type="journal article" date="2023" name="Arch. Microbiol.">
        <title>Desulfoferula mesophilus gen. nov. sp. nov., a mesophilic sulfate-reducing bacterium isolated from a brackish lake sediment.</title>
        <authorList>
            <person name="Watanabe T."/>
            <person name="Yabe T."/>
            <person name="Tsuji J.M."/>
            <person name="Fukui M."/>
        </authorList>
    </citation>
    <scope>NUCLEOTIDE SEQUENCE [LARGE SCALE GENOMIC DNA]</scope>
    <source>
        <strain evidence="10">12FAK</strain>
    </source>
</reference>
<feature type="binding site" evidence="7">
    <location>
        <position position="238"/>
    </location>
    <ligand>
        <name>ATP</name>
        <dbReference type="ChEBI" id="CHEBI:30616"/>
    </ligand>
</feature>
<feature type="domain" description="Aminoacyl-transfer RNA synthetases class-II family profile" evidence="8">
    <location>
        <begin position="158"/>
        <end position="564"/>
    </location>
</feature>
<dbReference type="EC" id="6.1.1.23" evidence="7"/>
<dbReference type="Gene3D" id="2.40.50.140">
    <property type="entry name" value="Nucleic acid-binding proteins"/>
    <property type="match status" value="1"/>
</dbReference>
<feature type="binding site" evidence="7">
    <location>
        <position position="457"/>
    </location>
    <ligand>
        <name>L-aspartate</name>
        <dbReference type="ChEBI" id="CHEBI:29991"/>
    </ligand>
</feature>
<feature type="region of interest" description="Aspartate" evidence="7">
    <location>
        <begin position="207"/>
        <end position="210"/>
    </location>
</feature>
<dbReference type="SUPFAM" id="SSF50249">
    <property type="entry name" value="Nucleic acid-binding proteins"/>
    <property type="match status" value="1"/>
</dbReference>
<keyword evidence="7" id="KW-0963">Cytoplasm</keyword>
<evidence type="ECO:0000256" key="3">
    <source>
        <dbReference type="ARBA" id="ARBA00022741"/>
    </source>
</evidence>
<keyword evidence="3 7" id="KW-0547">Nucleotide-binding</keyword>
<name>A0AAU9EBU2_9BACT</name>
<keyword evidence="5 7" id="KW-0648">Protein biosynthesis</keyword>
<dbReference type="Proteomes" id="UP001366166">
    <property type="component" value="Chromosome"/>
</dbReference>
<dbReference type="EMBL" id="AP028679">
    <property type="protein sequence ID" value="BEQ13987.1"/>
    <property type="molecule type" value="Genomic_DNA"/>
</dbReference>
<feature type="binding site" evidence="7">
    <location>
        <begin position="229"/>
        <end position="231"/>
    </location>
    <ligand>
        <name>ATP</name>
        <dbReference type="ChEBI" id="CHEBI:30616"/>
    </ligand>
</feature>
<dbReference type="InterPro" id="IPR006195">
    <property type="entry name" value="aa-tRNA-synth_II"/>
</dbReference>
<evidence type="ECO:0000256" key="2">
    <source>
        <dbReference type="ARBA" id="ARBA00022598"/>
    </source>
</evidence>
<dbReference type="CDD" id="cd00777">
    <property type="entry name" value="AspRS_core"/>
    <property type="match status" value="1"/>
</dbReference>
<dbReference type="GO" id="GO:0050560">
    <property type="term" value="F:aspartate-tRNA(Asn) ligase activity"/>
    <property type="evidence" value="ECO:0007669"/>
    <property type="project" value="UniProtKB-EC"/>
</dbReference>
<keyword evidence="6 7" id="KW-0030">Aminoacyl-tRNA synthetase</keyword>
<dbReference type="PANTHER" id="PTHR22594:SF5">
    <property type="entry name" value="ASPARTATE--TRNA LIGASE, MITOCHONDRIAL"/>
    <property type="match status" value="1"/>
</dbReference>
<dbReference type="InterPro" id="IPR047090">
    <property type="entry name" value="AspRS_core"/>
</dbReference>
<dbReference type="SUPFAM" id="SSF55261">
    <property type="entry name" value="GAD domain-like"/>
    <property type="match status" value="1"/>
</dbReference>
<dbReference type="InterPro" id="IPR045864">
    <property type="entry name" value="aa-tRNA-synth_II/BPL/LPL"/>
</dbReference>
<dbReference type="AlphaFoldDB" id="A0AAU9EBU2"/>
<accession>A0AAU9EBU2</accession>
<dbReference type="InterPro" id="IPR004115">
    <property type="entry name" value="GAD-like_sf"/>
</dbReference>
<sequence length="596" mass="66640">MSEQFVYDLKRTHSCGELGLEDVGSQVVLMGWAMRRRDHGGLIFVDLRDREGITQVVFNPEVDEGAHSGAHTIRSEFCIALKGTVRERPEGMTNPNLVTGGIEVYVDQFEILNPSKTPPFMLEEWIEVNENIRLKYRYLDLRRPEMYANLMLRHKAAAAARRYLNENGFLEVETPFLTKSTPEGARDYLVPSRVSPGSFYALPQSPQLFKQLLMMGGVERYYQIARCFRDEDLRADRQPEFTQVDLEMSFVAEDDVMDLTEGLVANIVMEATGQQVSLPVPRMTYDEAISRYGLDAPDVRFGLELTEVTDLVAGAEFKLFATAAAKGLLVKAINGKQMAALSRKDLDDLTSYVADFGAKGLAWVKIKPQGEWQSPIAKFFTPELQQAINQRLDAVEGDILFFGADVPAVVHESLGRLRLELARRFELNKDKGLTFCWVTEFPMVEYNQDEKRWEAMHHPFTSPRQEDLELLTSDPGKVKARAYDLVLNGSEVGGGSIRIHRPDVQAQVFAALGISDEEAQEKFGFLLEALTYGAPPHGGLALGFDRLVAILAGEPSIREVIAFPKTQKASCPLTEAPSRVAASQLLELGLRVEKAD</sequence>
<dbReference type="Gene3D" id="3.30.930.10">
    <property type="entry name" value="Bira Bifunctional Protein, Domain 2"/>
    <property type="match status" value="1"/>
</dbReference>
<feature type="site" description="Important for tRNA non-discrimination" evidence="7">
    <location>
        <position position="91"/>
    </location>
</feature>
<dbReference type="Gene3D" id="3.30.1360.30">
    <property type="entry name" value="GAD-like domain"/>
    <property type="match status" value="1"/>
</dbReference>
<keyword evidence="2 7" id="KW-0436">Ligase</keyword>
<dbReference type="InterPro" id="IPR002312">
    <property type="entry name" value="Asp/Asn-tRNA-synth_IIb"/>
</dbReference>
<keyword evidence="10" id="KW-1185">Reference proteome</keyword>